<dbReference type="GO" id="GO:0008270">
    <property type="term" value="F:zinc ion binding"/>
    <property type="evidence" value="ECO:0007669"/>
    <property type="project" value="UniProtKB-KW"/>
</dbReference>
<dbReference type="OrthoDB" id="3437960at2759"/>
<dbReference type="InterPro" id="IPR036236">
    <property type="entry name" value="Znf_C2H2_sf"/>
</dbReference>
<protein>
    <recommendedName>
        <fullName evidence="2">C2H2-type domain-containing protein</fullName>
    </recommendedName>
</protein>
<organism evidence="3 4">
    <name type="scientific">Psylliodes chrysocephalus</name>
    <dbReference type="NCBI Taxonomy" id="3402493"/>
    <lineage>
        <taxon>Eukaryota</taxon>
        <taxon>Metazoa</taxon>
        <taxon>Ecdysozoa</taxon>
        <taxon>Arthropoda</taxon>
        <taxon>Hexapoda</taxon>
        <taxon>Insecta</taxon>
        <taxon>Pterygota</taxon>
        <taxon>Neoptera</taxon>
        <taxon>Endopterygota</taxon>
        <taxon>Coleoptera</taxon>
        <taxon>Polyphaga</taxon>
        <taxon>Cucujiformia</taxon>
        <taxon>Chrysomeloidea</taxon>
        <taxon>Chrysomelidae</taxon>
        <taxon>Galerucinae</taxon>
        <taxon>Alticini</taxon>
        <taxon>Psylliodes</taxon>
    </lineage>
</organism>
<dbReference type="PROSITE" id="PS50157">
    <property type="entry name" value="ZINC_FINGER_C2H2_2"/>
    <property type="match status" value="2"/>
</dbReference>
<proteinExistence type="predicted"/>
<evidence type="ECO:0000259" key="2">
    <source>
        <dbReference type="PROSITE" id="PS50157"/>
    </source>
</evidence>
<keyword evidence="1" id="KW-0479">Metal-binding</keyword>
<name>A0A9P0CM58_9CUCU</name>
<keyword evidence="1" id="KW-0863">Zinc-finger</keyword>
<accession>A0A9P0CM58</accession>
<dbReference type="Gene3D" id="3.30.160.60">
    <property type="entry name" value="Classic Zinc Finger"/>
    <property type="match status" value="1"/>
</dbReference>
<keyword evidence="4" id="KW-1185">Reference proteome</keyword>
<gene>
    <name evidence="3" type="ORF">PSYICH_LOCUS7698</name>
</gene>
<reference evidence="3" key="1">
    <citation type="submission" date="2022-01" db="EMBL/GenBank/DDBJ databases">
        <authorList>
            <person name="King R."/>
        </authorList>
    </citation>
    <scope>NUCLEOTIDE SEQUENCE</scope>
</reference>
<keyword evidence="1" id="KW-0862">Zinc</keyword>
<dbReference type="InterPro" id="IPR013087">
    <property type="entry name" value="Znf_C2H2_type"/>
</dbReference>
<dbReference type="EMBL" id="OV651814">
    <property type="protein sequence ID" value="CAH1105912.1"/>
    <property type="molecule type" value="Genomic_DNA"/>
</dbReference>
<feature type="domain" description="C2H2-type" evidence="2">
    <location>
        <begin position="36"/>
        <end position="63"/>
    </location>
</feature>
<dbReference type="AlphaFoldDB" id="A0A9P0CM58"/>
<feature type="domain" description="C2H2-type" evidence="2">
    <location>
        <begin position="65"/>
        <end position="94"/>
    </location>
</feature>
<evidence type="ECO:0000256" key="1">
    <source>
        <dbReference type="PROSITE-ProRule" id="PRU00042"/>
    </source>
</evidence>
<dbReference type="Proteomes" id="UP001153636">
    <property type="component" value="Chromosome 2"/>
</dbReference>
<dbReference type="PROSITE" id="PS00028">
    <property type="entry name" value="ZINC_FINGER_C2H2_1"/>
    <property type="match status" value="1"/>
</dbReference>
<evidence type="ECO:0000313" key="3">
    <source>
        <dbReference type="EMBL" id="CAH1105912.1"/>
    </source>
</evidence>
<evidence type="ECO:0000313" key="4">
    <source>
        <dbReference type="Proteomes" id="UP001153636"/>
    </source>
</evidence>
<dbReference type="SUPFAM" id="SSF57667">
    <property type="entry name" value="beta-beta-alpha zinc fingers"/>
    <property type="match status" value="1"/>
</dbReference>
<dbReference type="SMART" id="SM00355">
    <property type="entry name" value="ZnF_C2H2"/>
    <property type="match status" value="2"/>
</dbReference>
<sequence>MTETNLPKILTYTLLPTHDRYISSYCSHFFTVLGPVQCHKCSRIYKHKITLNRHLKYECGKNPQFSCHFCSKAYKRKDGLEHHLITTHHTGNDLTWKSGDLFFWR</sequence>